<evidence type="ECO:0000313" key="2">
    <source>
        <dbReference type="EMBL" id="ABA78907.1"/>
    </source>
</evidence>
<feature type="region of interest" description="Disordered" evidence="1">
    <location>
        <begin position="9"/>
        <end position="37"/>
    </location>
</feature>
<sequence length="165" mass="18470">MLIDLEAARAARAADHKPVEPRQPEEPRGPSKRGTVTPQLATSFDAFIRWHPHLDPRLIAAELRAAMKVDATTAGAMARDRRAAVRAALAALGLAERRVEALSSEHWLCTRLHARAMRELERQEAEVRETAYRRALQQARYQFERELDARLAAIFAATEIGGGER</sequence>
<dbReference type="GeneID" id="3720482"/>
<accession>Q3J2S7</accession>
<dbReference type="Proteomes" id="UP000002703">
    <property type="component" value="Chromosome 1"/>
</dbReference>
<name>Q3J2S7_CERS4</name>
<evidence type="ECO:0000256" key="1">
    <source>
        <dbReference type="SAM" id="MobiDB-lite"/>
    </source>
</evidence>
<reference evidence="3" key="1">
    <citation type="submission" date="2005-09" db="EMBL/GenBank/DDBJ databases">
        <title>Complete sequence of chromosome 1 of Rhodobacter sphaeroides 2.4.1.</title>
        <authorList>
            <person name="Copeland A."/>
            <person name="Lucas S."/>
            <person name="Lapidus A."/>
            <person name="Barry K."/>
            <person name="Detter J.C."/>
            <person name="Glavina T."/>
            <person name="Hammon N."/>
            <person name="Israni S."/>
            <person name="Pitluck S."/>
            <person name="Richardson P."/>
            <person name="Mackenzie C."/>
            <person name="Choudhary M."/>
            <person name="Larimer F."/>
            <person name="Hauser L.J."/>
            <person name="Land M."/>
            <person name="Donohue T.J."/>
            <person name="Kaplan S."/>
        </authorList>
    </citation>
    <scope>NUCLEOTIDE SEQUENCE [LARGE SCALE GENOMIC DNA]</scope>
    <source>
        <strain evidence="3">ATCC 17023 / DSM 158 / JCM 6121 / CCUG 31486 / LMG 2827 / NBRC 12203 / NCIMB 8253 / ATH 2.4.1.</strain>
    </source>
</reference>
<feature type="compositionally biased region" description="Basic and acidic residues" evidence="1">
    <location>
        <begin position="9"/>
        <end position="29"/>
    </location>
</feature>
<protein>
    <submittedName>
        <fullName evidence="2">Uncharacterized protein</fullName>
    </submittedName>
</protein>
<dbReference type="EnsemblBacteria" id="ABA78907">
    <property type="protein sequence ID" value="ABA78907"/>
    <property type="gene ID" value="RSP_2753"/>
</dbReference>
<evidence type="ECO:0000313" key="3">
    <source>
        <dbReference type="Proteomes" id="UP000002703"/>
    </source>
</evidence>
<organism evidence="2 3">
    <name type="scientific">Cereibacter sphaeroides (strain ATCC 17023 / DSM 158 / JCM 6121 / CCUG 31486 / LMG 2827 / NBRC 12203 / NCIMB 8253 / ATH 2.4.1.)</name>
    <name type="common">Rhodobacter sphaeroides</name>
    <dbReference type="NCBI Taxonomy" id="272943"/>
    <lineage>
        <taxon>Bacteria</taxon>
        <taxon>Pseudomonadati</taxon>
        <taxon>Pseudomonadota</taxon>
        <taxon>Alphaproteobacteria</taxon>
        <taxon>Rhodobacterales</taxon>
        <taxon>Paracoccaceae</taxon>
        <taxon>Cereibacter</taxon>
    </lineage>
</organism>
<dbReference type="STRING" id="272943.RSP_2753"/>
<dbReference type="AlphaFoldDB" id="Q3J2S7"/>
<gene>
    <name evidence="2" type="ORF">RSP_2753</name>
</gene>
<dbReference type="RefSeq" id="WP_002719904.1">
    <property type="nucleotide sequence ID" value="NC_007493.2"/>
</dbReference>
<proteinExistence type="predicted"/>
<dbReference type="KEGG" id="rsp:RSP_2753"/>
<dbReference type="EMBL" id="CP000143">
    <property type="protein sequence ID" value="ABA78907.1"/>
    <property type="molecule type" value="Genomic_DNA"/>
</dbReference>
<keyword evidence="3" id="KW-1185">Reference proteome</keyword>